<dbReference type="Proteomes" id="UP001165685">
    <property type="component" value="Unassembled WGS sequence"/>
</dbReference>
<dbReference type="InterPro" id="IPR036390">
    <property type="entry name" value="WH_DNA-bd_sf"/>
</dbReference>
<protein>
    <submittedName>
        <fullName evidence="6">LysR family transcriptional regulator</fullName>
    </submittedName>
</protein>
<dbReference type="SUPFAM" id="SSF46785">
    <property type="entry name" value="Winged helix' DNA-binding domain"/>
    <property type="match status" value="1"/>
</dbReference>
<keyword evidence="3" id="KW-0238">DNA-binding</keyword>
<evidence type="ECO:0000256" key="4">
    <source>
        <dbReference type="ARBA" id="ARBA00023163"/>
    </source>
</evidence>
<name>A0ABT4TFL0_9ACTN</name>
<dbReference type="InterPro" id="IPR036388">
    <property type="entry name" value="WH-like_DNA-bd_sf"/>
</dbReference>
<proteinExistence type="inferred from homology"/>
<dbReference type="EMBL" id="JAQFWP010000001">
    <property type="protein sequence ID" value="MDA2803089.1"/>
    <property type="molecule type" value="Genomic_DNA"/>
</dbReference>
<feature type="domain" description="HTH lysR-type" evidence="5">
    <location>
        <begin position="7"/>
        <end position="64"/>
    </location>
</feature>
<organism evidence="6 7">
    <name type="scientific">Nocardiopsis suaedae</name>
    <dbReference type="NCBI Taxonomy" id="3018444"/>
    <lineage>
        <taxon>Bacteria</taxon>
        <taxon>Bacillati</taxon>
        <taxon>Actinomycetota</taxon>
        <taxon>Actinomycetes</taxon>
        <taxon>Streptosporangiales</taxon>
        <taxon>Nocardiopsidaceae</taxon>
        <taxon>Nocardiopsis</taxon>
    </lineage>
</organism>
<evidence type="ECO:0000313" key="7">
    <source>
        <dbReference type="Proteomes" id="UP001165685"/>
    </source>
</evidence>
<comment type="similarity">
    <text evidence="1">Belongs to the LysR transcriptional regulatory family.</text>
</comment>
<dbReference type="SUPFAM" id="SSF53850">
    <property type="entry name" value="Periplasmic binding protein-like II"/>
    <property type="match status" value="1"/>
</dbReference>
<evidence type="ECO:0000256" key="3">
    <source>
        <dbReference type="ARBA" id="ARBA00023125"/>
    </source>
</evidence>
<keyword evidence="2" id="KW-0805">Transcription regulation</keyword>
<evidence type="ECO:0000256" key="1">
    <source>
        <dbReference type="ARBA" id="ARBA00009437"/>
    </source>
</evidence>
<keyword evidence="7" id="KW-1185">Reference proteome</keyword>
<dbReference type="InterPro" id="IPR000847">
    <property type="entry name" value="LysR_HTH_N"/>
</dbReference>
<dbReference type="Pfam" id="PF00126">
    <property type="entry name" value="HTH_1"/>
    <property type="match status" value="1"/>
</dbReference>
<reference evidence="6" key="1">
    <citation type="submission" date="2023-01" db="EMBL/GenBank/DDBJ databases">
        <title>Draft genome sequence of Nocardiopsis sp. LSu2-4 isolated from halophytes.</title>
        <authorList>
            <person name="Duangmal K."/>
            <person name="Chantavorakit T."/>
        </authorList>
    </citation>
    <scope>NUCLEOTIDE SEQUENCE</scope>
    <source>
        <strain evidence="6">LSu2-4</strain>
    </source>
</reference>
<keyword evidence="4" id="KW-0804">Transcription</keyword>
<dbReference type="PANTHER" id="PTHR30346:SF29">
    <property type="entry name" value="LYSR SUBSTRATE-BINDING"/>
    <property type="match status" value="1"/>
</dbReference>
<accession>A0ABT4TFL0</accession>
<gene>
    <name evidence="6" type="ORF">O4U47_01080</name>
</gene>
<dbReference type="InterPro" id="IPR005119">
    <property type="entry name" value="LysR_subst-bd"/>
</dbReference>
<dbReference type="PROSITE" id="PS50931">
    <property type="entry name" value="HTH_LYSR"/>
    <property type="match status" value="1"/>
</dbReference>
<sequence length="309" mass="32231">MLDPHGVSLAGLAVFCEAARTGSLTAAAERLGYTQSAVSRQIAALERQAGAPLFDRLARGVRPTAEGRTLLGHAEAVVGRLDEARRDLRALRDLDGGRLRAGAFPTANIGLVPRALAALRARHPGIDATAEEARTPELERRLAEGEVDIAVVSSTAGREPRGVRLVHLVDEGMYVAVAAGHSLAGRDGVGAADVEGEVWIAGRRSPEGTLLAPLAERGLRPEVGHVVAEWVAKAGYVAAGLGVALVPALAAESFRRMAGDVVLVPLERGEVPPRAVYAATAEGRTPSPAAQEFERALTEAARGMEAGRV</sequence>
<dbReference type="Gene3D" id="1.10.10.10">
    <property type="entry name" value="Winged helix-like DNA-binding domain superfamily/Winged helix DNA-binding domain"/>
    <property type="match status" value="1"/>
</dbReference>
<comment type="caution">
    <text evidence="6">The sequence shown here is derived from an EMBL/GenBank/DDBJ whole genome shotgun (WGS) entry which is preliminary data.</text>
</comment>
<evidence type="ECO:0000259" key="5">
    <source>
        <dbReference type="PROSITE" id="PS50931"/>
    </source>
</evidence>
<evidence type="ECO:0000256" key="2">
    <source>
        <dbReference type="ARBA" id="ARBA00023015"/>
    </source>
</evidence>
<dbReference type="PRINTS" id="PR00039">
    <property type="entry name" value="HTHLYSR"/>
</dbReference>
<evidence type="ECO:0000313" key="6">
    <source>
        <dbReference type="EMBL" id="MDA2803089.1"/>
    </source>
</evidence>
<dbReference type="Pfam" id="PF03466">
    <property type="entry name" value="LysR_substrate"/>
    <property type="match status" value="1"/>
</dbReference>
<dbReference type="Gene3D" id="3.40.190.10">
    <property type="entry name" value="Periplasmic binding protein-like II"/>
    <property type="match status" value="2"/>
</dbReference>
<dbReference type="PANTHER" id="PTHR30346">
    <property type="entry name" value="TRANSCRIPTIONAL DUAL REGULATOR HCAR-RELATED"/>
    <property type="match status" value="1"/>
</dbReference>
<dbReference type="RefSeq" id="WP_270675191.1">
    <property type="nucleotide sequence ID" value="NZ_JAQFWP010000001.1"/>
</dbReference>